<keyword evidence="3" id="KW-0804">Transcription</keyword>
<dbReference type="InterPro" id="IPR011663">
    <property type="entry name" value="UTRA"/>
</dbReference>
<dbReference type="AlphaFoldDB" id="A0A917ZZ20"/>
<dbReference type="SMART" id="SM00866">
    <property type="entry name" value="UTRA"/>
    <property type="match status" value="1"/>
</dbReference>
<dbReference type="SUPFAM" id="SSF46785">
    <property type="entry name" value="Winged helix' DNA-binding domain"/>
    <property type="match status" value="1"/>
</dbReference>
<gene>
    <name evidence="5" type="ORF">GCM10012280_61850</name>
</gene>
<reference evidence="5" key="2">
    <citation type="submission" date="2020-09" db="EMBL/GenBank/DDBJ databases">
        <authorList>
            <person name="Sun Q."/>
            <person name="Zhou Y."/>
        </authorList>
    </citation>
    <scope>NUCLEOTIDE SEQUENCE</scope>
    <source>
        <strain evidence="5">CGMCC 4.7201</strain>
    </source>
</reference>
<keyword evidence="2" id="KW-0238">DNA-binding</keyword>
<dbReference type="Gene3D" id="3.40.1410.10">
    <property type="entry name" value="Chorismate lyase-like"/>
    <property type="match status" value="1"/>
</dbReference>
<dbReference type="PROSITE" id="PS50949">
    <property type="entry name" value="HTH_GNTR"/>
    <property type="match status" value="1"/>
</dbReference>
<name>A0A917ZZ20_9ACTN</name>
<dbReference type="SUPFAM" id="SSF64288">
    <property type="entry name" value="Chorismate lyase-like"/>
    <property type="match status" value="1"/>
</dbReference>
<dbReference type="GO" id="GO:0045892">
    <property type="term" value="P:negative regulation of DNA-templated transcription"/>
    <property type="evidence" value="ECO:0007669"/>
    <property type="project" value="TreeGrafter"/>
</dbReference>
<dbReference type="CDD" id="cd07377">
    <property type="entry name" value="WHTH_GntR"/>
    <property type="match status" value="1"/>
</dbReference>
<dbReference type="InterPro" id="IPR050679">
    <property type="entry name" value="Bact_HTH_transcr_reg"/>
</dbReference>
<comment type="caution">
    <text evidence="5">The sequence shown here is derived from an EMBL/GenBank/DDBJ whole genome shotgun (WGS) entry which is preliminary data.</text>
</comment>
<dbReference type="RefSeq" id="WP_189135143.1">
    <property type="nucleotide sequence ID" value="NZ_BMMS01000036.1"/>
</dbReference>
<dbReference type="Pfam" id="PF00392">
    <property type="entry name" value="GntR"/>
    <property type="match status" value="1"/>
</dbReference>
<dbReference type="PANTHER" id="PTHR44846">
    <property type="entry name" value="MANNOSYL-D-GLYCERATE TRANSPORT/METABOLISM SYSTEM REPRESSOR MNGR-RELATED"/>
    <property type="match status" value="1"/>
</dbReference>
<proteinExistence type="predicted"/>
<keyword evidence="6" id="KW-1185">Reference proteome</keyword>
<organism evidence="5 6">
    <name type="scientific">Wenjunlia tyrosinilytica</name>
    <dbReference type="NCBI Taxonomy" id="1544741"/>
    <lineage>
        <taxon>Bacteria</taxon>
        <taxon>Bacillati</taxon>
        <taxon>Actinomycetota</taxon>
        <taxon>Actinomycetes</taxon>
        <taxon>Kitasatosporales</taxon>
        <taxon>Streptomycetaceae</taxon>
        <taxon>Wenjunlia</taxon>
    </lineage>
</organism>
<keyword evidence="1" id="KW-0805">Transcription regulation</keyword>
<dbReference type="Proteomes" id="UP000641932">
    <property type="component" value="Unassembled WGS sequence"/>
</dbReference>
<dbReference type="GO" id="GO:0003677">
    <property type="term" value="F:DNA binding"/>
    <property type="evidence" value="ECO:0007669"/>
    <property type="project" value="UniProtKB-KW"/>
</dbReference>
<dbReference type="GO" id="GO:0003700">
    <property type="term" value="F:DNA-binding transcription factor activity"/>
    <property type="evidence" value="ECO:0007669"/>
    <property type="project" value="InterPro"/>
</dbReference>
<reference evidence="5" key="1">
    <citation type="journal article" date="2014" name="Int. J. Syst. Evol. Microbiol.">
        <title>Complete genome sequence of Corynebacterium casei LMG S-19264T (=DSM 44701T), isolated from a smear-ripened cheese.</title>
        <authorList>
            <consortium name="US DOE Joint Genome Institute (JGI-PGF)"/>
            <person name="Walter F."/>
            <person name="Albersmeier A."/>
            <person name="Kalinowski J."/>
            <person name="Ruckert C."/>
        </authorList>
    </citation>
    <scope>NUCLEOTIDE SEQUENCE</scope>
    <source>
        <strain evidence="5">CGMCC 4.7201</strain>
    </source>
</reference>
<dbReference type="EMBL" id="BMMS01000036">
    <property type="protein sequence ID" value="GGO98222.1"/>
    <property type="molecule type" value="Genomic_DNA"/>
</dbReference>
<dbReference type="InterPro" id="IPR036390">
    <property type="entry name" value="WH_DNA-bd_sf"/>
</dbReference>
<evidence type="ECO:0000313" key="6">
    <source>
        <dbReference type="Proteomes" id="UP000641932"/>
    </source>
</evidence>
<evidence type="ECO:0000256" key="3">
    <source>
        <dbReference type="ARBA" id="ARBA00023163"/>
    </source>
</evidence>
<dbReference type="InterPro" id="IPR028978">
    <property type="entry name" value="Chorismate_lyase_/UTRA_dom_sf"/>
</dbReference>
<dbReference type="SMART" id="SM00345">
    <property type="entry name" value="HTH_GNTR"/>
    <property type="match status" value="1"/>
</dbReference>
<dbReference type="Pfam" id="PF07702">
    <property type="entry name" value="UTRA"/>
    <property type="match status" value="1"/>
</dbReference>
<evidence type="ECO:0000313" key="5">
    <source>
        <dbReference type="EMBL" id="GGO98222.1"/>
    </source>
</evidence>
<dbReference type="Gene3D" id="1.10.10.10">
    <property type="entry name" value="Winged helix-like DNA-binding domain superfamily/Winged helix DNA-binding domain"/>
    <property type="match status" value="1"/>
</dbReference>
<accession>A0A917ZZ20</accession>
<feature type="domain" description="HTH gntR-type" evidence="4">
    <location>
        <begin position="3"/>
        <end position="71"/>
    </location>
</feature>
<dbReference type="InterPro" id="IPR000524">
    <property type="entry name" value="Tscrpt_reg_HTH_GntR"/>
</dbReference>
<protein>
    <submittedName>
        <fullName evidence="5">GntR family transcriptional regulator</fullName>
    </submittedName>
</protein>
<evidence type="ECO:0000256" key="2">
    <source>
        <dbReference type="ARBA" id="ARBA00023125"/>
    </source>
</evidence>
<dbReference type="InterPro" id="IPR036388">
    <property type="entry name" value="WH-like_DNA-bd_sf"/>
</dbReference>
<dbReference type="PANTHER" id="PTHR44846:SF17">
    <property type="entry name" value="GNTR-FAMILY TRANSCRIPTIONAL REGULATOR"/>
    <property type="match status" value="1"/>
</dbReference>
<evidence type="ECO:0000256" key="1">
    <source>
        <dbReference type="ARBA" id="ARBA00023015"/>
    </source>
</evidence>
<evidence type="ECO:0000259" key="4">
    <source>
        <dbReference type="PROSITE" id="PS50949"/>
    </source>
</evidence>
<sequence>MSQAPYLEVAEQIRRRIETGELVAGDRLPGRAELAAQYDTTDAVARRAVQLLITEGLLEASQGAATTVRASAKPERFSRIAGNRSDLPYQADSATGHASEVIAERLGIAVGDPVMRTDYLFMEDRRPAYMAISWEPMALTGTSPIVLPEAGPHRGLGVPARMALIGIIVREAGEVVRARPATPDEGQRLRVNAGSTVLAIETTHKTADGVPVETSDTIVPASRWELSYKLPVEL</sequence>